<protein>
    <submittedName>
        <fullName evidence="4">p30 dbc</fullName>
    </submittedName>
</protein>
<dbReference type="InterPro" id="IPR003034">
    <property type="entry name" value="SAP_dom"/>
</dbReference>
<feature type="compositionally biased region" description="Basic and acidic residues" evidence="2">
    <location>
        <begin position="582"/>
        <end position="602"/>
    </location>
</feature>
<dbReference type="STRING" id="10195.A0A3M7TAH1"/>
<evidence type="ECO:0000313" key="5">
    <source>
        <dbReference type="Proteomes" id="UP000276133"/>
    </source>
</evidence>
<feature type="region of interest" description="Disordered" evidence="2">
    <location>
        <begin position="563"/>
        <end position="656"/>
    </location>
</feature>
<dbReference type="Pfam" id="PF02037">
    <property type="entry name" value="SAP"/>
    <property type="match status" value="1"/>
</dbReference>
<dbReference type="InterPro" id="IPR025224">
    <property type="entry name" value="CCAR1/CCAR2"/>
</dbReference>
<feature type="domain" description="SAP" evidence="3">
    <location>
        <begin position="133"/>
        <end position="167"/>
    </location>
</feature>
<proteinExistence type="predicted"/>
<evidence type="ECO:0000259" key="3">
    <source>
        <dbReference type="PROSITE" id="PS50800"/>
    </source>
</evidence>
<evidence type="ECO:0000313" key="4">
    <source>
        <dbReference type="EMBL" id="RNA45086.1"/>
    </source>
</evidence>
<dbReference type="SUPFAM" id="SSF68906">
    <property type="entry name" value="SAP domain"/>
    <property type="match status" value="1"/>
</dbReference>
<comment type="caution">
    <text evidence="4">The sequence shown here is derived from an EMBL/GenBank/DDBJ whole genome shotgun (WGS) entry which is preliminary data.</text>
</comment>
<feature type="coiled-coil region" evidence="1">
    <location>
        <begin position="480"/>
        <end position="535"/>
    </location>
</feature>
<feature type="compositionally biased region" description="Polar residues" evidence="2">
    <location>
        <begin position="603"/>
        <end position="626"/>
    </location>
</feature>
<dbReference type="Proteomes" id="UP000276133">
    <property type="component" value="Unassembled WGS sequence"/>
</dbReference>
<sequence>MKKNYLKEILFNFLSFLKEFRYLDIQYNRNEEFKSQTDGTSDEESLILDDEKYVENTVIFVPNVWSLMPTNVEYQKQVEAYQSLIEKEPDWVNEPAENDGQAEGGTDSEANLTSNSINADDVKEPTHYTKLDLKKMKVDELRCELAARNLDTKGLKQQLLNRLKDALEAEKAQDGIDVSIDPKEASFLDDALDSSQQSLIMDEDMAKSDPKEDKKPTQPYTWSKLSRTEREKAYRLPVTPHIIVHPSPTFRQNKFECQLVSLSHILDYRREDSKECSFEVFLFAELFHEMLLRDSAFQVYKHLLGLREDPDKASSSGKRKLSEEDSSDAKKSKTDEQGKKTDDQKAEKTLRPKTLHPELLFSFTYIDSHRNNCIHEKDLEDLFYLIGLNLSRSKCKALLKKLNTKDGLINYRTLTDRSVASSALTSFYQMPADQQIVDNIISFDSYLERSAAASQNKDIIQTVVEINGSTIDVLTTVKKLEKCEESLNEIDLKYKEALDELDRVKVLNRTLDRHKQKLVDEASELKKKLRDEQRFSKDSDDKYLRVKDCLYRTRTQLNKVLDDISDSTRRSQKSSDSNGKSAKGELDKKDLDTKRSDDDLKQLNENSQDNSCQDALNDQNKVQEIQNDGDEDAKENSNENEQSQGDMLEQSNKYSQSIENCSSFEITDGWKQKKLNLII</sequence>
<feature type="compositionally biased region" description="Basic and acidic residues" evidence="2">
    <location>
        <begin position="320"/>
        <end position="349"/>
    </location>
</feature>
<evidence type="ECO:0000256" key="1">
    <source>
        <dbReference type="SAM" id="Coils"/>
    </source>
</evidence>
<feature type="region of interest" description="Disordered" evidence="2">
    <location>
        <begin position="309"/>
        <end position="349"/>
    </location>
</feature>
<dbReference type="AlphaFoldDB" id="A0A3M7TAH1"/>
<evidence type="ECO:0000256" key="2">
    <source>
        <dbReference type="SAM" id="MobiDB-lite"/>
    </source>
</evidence>
<dbReference type="PROSITE" id="PS50800">
    <property type="entry name" value="SAP"/>
    <property type="match status" value="1"/>
</dbReference>
<feature type="region of interest" description="Disordered" evidence="2">
    <location>
        <begin position="89"/>
        <end position="121"/>
    </location>
</feature>
<dbReference type="InterPro" id="IPR045353">
    <property type="entry name" value="LAIKA"/>
</dbReference>
<dbReference type="EMBL" id="REGN01000030">
    <property type="protein sequence ID" value="RNA45086.1"/>
    <property type="molecule type" value="Genomic_DNA"/>
</dbReference>
<dbReference type="Pfam" id="PF19256">
    <property type="entry name" value="LAIKA"/>
    <property type="match status" value="1"/>
</dbReference>
<dbReference type="SUPFAM" id="SSF47473">
    <property type="entry name" value="EF-hand"/>
    <property type="match status" value="1"/>
</dbReference>
<dbReference type="OrthoDB" id="6275003at2759"/>
<dbReference type="PANTHER" id="PTHR14304:SF11">
    <property type="entry name" value="SAP DOMAIN-CONTAINING PROTEIN"/>
    <property type="match status" value="1"/>
</dbReference>
<reference evidence="4 5" key="1">
    <citation type="journal article" date="2018" name="Sci. Rep.">
        <title>Genomic signatures of local adaptation to the degree of environmental predictability in rotifers.</title>
        <authorList>
            <person name="Franch-Gras L."/>
            <person name="Hahn C."/>
            <person name="Garcia-Roger E.M."/>
            <person name="Carmona M.J."/>
            <person name="Serra M."/>
            <person name="Gomez A."/>
        </authorList>
    </citation>
    <scope>NUCLEOTIDE SEQUENCE [LARGE SCALE GENOMIC DNA]</scope>
    <source>
        <strain evidence="4">HYR1</strain>
    </source>
</reference>
<organism evidence="4 5">
    <name type="scientific">Brachionus plicatilis</name>
    <name type="common">Marine rotifer</name>
    <name type="synonym">Brachionus muelleri</name>
    <dbReference type="NCBI Taxonomy" id="10195"/>
    <lineage>
        <taxon>Eukaryota</taxon>
        <taxon>Metazoa</taxon>
        <taxon>Spiralia</taxon>
        <taxon>Gnathifera</taxon>
        <taxon>Rotifera</taxon>
        <taxon>Eurotatoria</taxon>
        <taxon>Monogononta</taxon>
        <taxon>Pseudotrocha</taxon>
        <taxon>Ploima</taxon>
        <taxon>Brachionidae</taxon>
        <taxon>Brachionus</taxon>
    </lineage>
</organism>
<dbReference type="GO" id="GO:0005634">
    <property type="term" value="C:nucleus"/>
    <property type="evidence" value="ECO:0007669"/>
    <property type="project" value="TreeGrafter"/>
</dbReference>
<gene>
    <name evidence="4" type="ORF">BpHYR1_008700</name>
</gene>
<dbReference type="GO" id="GO:0006355">
    <property type="term" value="P:regulation of DNA-templated transcription"/>
    <property type="evidence" value="ECO:0007669"/>
    <property type="project" value="InterPro"/>
</dbReference>
<feature type="compositionally biased region" description="Polar residues" evidence="2">
    <location>
        <begin position="108"/>
        <end position="118"/>
    </location>
</feature>
<feature type="compositionally biased region" description="Polar residues" evidence="2">
    <location>
        <begin position="639"/>
        <end position="656"/>
    </location>
</feature>
<dbReference type="Gene3D" id="1.10.720.30">
    <property type="entry name" value="SAP domain"/>
    <property type="match status" value="1"/>
</dbReference>
<accession>A0A3M7TAH1</accession>
<dbReference type="InterPro" id="IPR011992">
    <property type="entry name" value="EF-hand-dom_pair"/>
</dbReference>
<keyword evidence="5" id="KW-1185">Reference proteome</keyword>
<name>A0A3M7TAH1_BRAPC</name>
<keyword evidence="1" id="KW-0175">Coiled coil</keyword>
<dbReference type="SMART" id="SM00513">
    <property type="entry name" value="SAP"/>
    <property type="match status" value="1"/>
</dbReference>
<dbReference type="PANTHER" id="PTHR14304">
    <property type="entry name" value="CELL DIVISION CYCLE AND APOPTOSIS REGULATOR PROTEIN"/>
    <property type="match status" value="1"/>
</dbReference>
<dbReference type="Gene3D" id="1.10.238.10">
    <property type="entry name" value="EF-hand"/>
    <property type="match status" value="1"/>
</dbReference>
<dbReference type="InterPro" id="IPR036361">
    <property type="entry name" value="SAP_dom_sf"/>
</dbReference>